<dbReference type="Gene3D" id="3.40.50.150">
    <property type="entry name" value="Vaccinia Virus protein VP39"/>
    <property type="match status" value="1"/>
</dbReference>
<dbReference type="GO" id="GO:0016787">
    <property type="term" value="F:hydrolase activity"/>
    <property type="evidence" value="ECO:0007669"/>
    <property type="project" value="InterPro"/>
</dbReference>
<evidence type="ECO:0000256" key="1">
    <source>
        <dbReference type="SAM" id="Coils"/>
    </source>
</evidence>
<keyword evidence="5" id="KW-1185">Reference proteome</keyword>
<dbReference type="eggNOG" id="COG0553">
    <property type="taxonomic scope" value="Bacteria"/>
</dbReference>
<dbReference type="PROSITE" id="PS51194">
    <property type="entry name" value="HELICASE_CTER"/>
    <property type="match status" value="1"/>
</dbReference>
<evidence type="ECO:0000313" key="4">
    <source>
        <dbReference type="EMBL" id="EDX74124.1"/>
    </source>
</evidence>
<name>B4VV90_9CYAN</name>
<gene>
    <name evidence="4" type="ORF">MC7420_4109</name>
</gene>
<feature type="compositionally biased region" description="Low complexity" evidence="2">
    <location>
        <begin position="1704"/>
        <end position="1717"/>
    </location>
</feature>
<dbReference type="Proteomes" id="UP000003835">
    <property type="component" value="Unassembled WGS sequence"/>
</dbReference>
<dbReference type="RefSeq" id="WP_006102429.1">
    <property type="nucleotide sequence ID" value="NZ_DS989854.1"/>
</dbReference>
<keyword evidence="4" id="KW-0067">ATP-binding</keyword>
<dbReference type="Pfam" id="PF00271">
    <property type="entry name" value="Helicase_C"/>
    <property type="match status" value="1"/>
</dbReference>
<feature type="coiled-coil region" evidence="1">
    <location>
        <begin position="963"/>
        <end position="1006"/>
    </location>
</feature>
<dbReference type="Gene3D" id="3.40.50.300">
    <property type="entry name" value="P-loop containing nucleotide triphosphate hydrolases"/>
    <property type="match status" value="2"/>
</dbReference>
<reference evidence="4 5" key="1">
    <citation type="submission" date="2008-07" db="EMBL/GenBank/DDBJ databases">
        <authorList>
            <person name="Tandeau de Marsac N."/>
            <person name="Ferriera S."/>
            <person name="Johnson J."/>
            <person name="Kravitz S."/>
            <person name="Beeson K."/>
            <person name="Sutton G."/>
            <person name="Rogers Y.-H."/>
            <person name="Friedman R."/>
            <person name="Frazier M."/>
            <person name="Venter J.C."/>
        </authorList>
    </citation>
    <scope>NUCLEOTIDE SEQUENCE [LARGE SCALE GENOMIC DNA]</scope>
    <source>
        <strain evidence="4 5">PCC 7420</strain>
    </source>
</reference>
<dbReference type="InterPro" id="IPR029063">
    <property type="entry name" value="SAM-dependent_MTases_sf"/>
</dbReference>
<feature type="region of interest" description="Disordered" evidence="2">
    <location>
        <begin position="1696"/>
        <end position="1719"/>
    </location>
</feature>
<dbReference type="GO" id="GO:0004386">
    <property type="term" value="F:helicase activity"/>
    <property type="evidence" value="ECO:0007669"/>
    <property type="project" value="UniProtKB-KW"/>
</dbReference>
<dbReference type="PANTHER" id="PTHR41313">
    <property type="entry name" value="ADENINE-SPECIFIC METHYLTRANSFERASE"/>
    <property type="match status" value="1"/>
</dbReference>
<dbReference type="eggNOG" id="COG0827">
    <property type="taxonomic scope" value="Bacteria"/>
</dbReference>
<dbReference type="SMART" id="SM00490">
    <property type="entry name" value="HELICc"/>
    <property type="match status" value="1"/>
</dbReference>
<dbReference type="GO" id="GO:0003677">
    <property type="term" value="F:DNA binding"/>
    <property type="evidence" value="ECO:0007669"/>
    <property type="project" value="InterPro"/>
</dbReference>
<organism evidence="4 5">
    <name type="scientific">Coleofasciculus chthonoplastes PCC 7420</name>
    <dbReference type="NCBI Taxonomy" id="118168"/>
    <lineage>
        <taxon>Bacteria</taxon>
        <taxon>Bacillati</taxon>
        <taxon>Cyanobacteriota</taxon>
        <taxon>Cyanophyceae</taxon>
        <taxon>Coleofasciculales</taxon>
        <taxon>Coleofasciculaceae</taxon>
        <taxon>Coleofasciculus</taxon>
    </lineage>
</organism>
<dbReference type="EMBL" id="DS989854">
    <property type="protein sequence ID" value="EDX74124.1"/>
    <property type="molecule type" value="Genomic_DNA"/>
</dbReference>
<keyword evidence="4" id="KW-0378">Hydrolase</keyword>
<dbReference type="PANTHER" id="PTHR41313:SF1">
    <property type="entry name" value="DNA METHYLASE ADENINE-SPECIFIC DOMAIN-CONTAINING PROTEIN"/>
    <property type="match status" value="1"/>
</dbReference>
<dbReference type="OrthoDB" id="9815272at2"/>
<dbReference type="InterPro" id="IPR052933">
    <property type="entry name" value="DNA_Protect_Modify"/>
</dbReference>
<evidence type="ECO:0000313" key="5">
    <source>
        <dbReference type="Proteomes" id="UP000003835"/>
    </source>
</evidence>
<dbReference type="STRING" id="118168.MC7420_4109"/>
<dbReference type="SUPFAM" id="SSF52540">
    <property type="entry name" value="P-loop containing nucleoside triphosphate hydrolases"/>
    <property type="match status" value="2"/>
</dbReference>
<keyword evidence="4" id="KW-0347">Helicase</keyword>
<dbReference type="HOGENOM" id="CLU_000181_8_6_3"/>
<proteinExistence type="predicted"/>
<dbReference type="Pfam" id="PF04851">
    <property type="entry name" value="ResIII"/>
    <property type="match status" value="1"/>
</dbReference>
<dbReference type="InterPro" id="IPR006935">
    <property type="entry name" value="Helicase/UvrB_N"/>
</dbReference>
<feature type="domain" description="Helicase C-terminal" evidence="3">
    <location>
        <begin position="1294"/>
        <end position="1465"/>
    </location>
</feature>
<accession>B4VV90</accession>
<dbReference type="GO" id="GO:0005524">
    <property type="term" value="F:ATP binding"/>
    <property type="evidence" value="ECO:0007669"/>
    <property type="project" value="InterPro"/>
</dbReference>
<evidence type="ECO:0000259" key="3">
    <source>
        <dbReference type="PROSITE" id="PS51194"/>
    </source>
</evidence>
<dbReference type="eggNOG" id="COG4646">
    <property type="taxonomic scope" value="Bacteria"/>
</dbReference>
<keyword evidence="1" id="KW-0175">Coiled coil</keyword>
<evidence type="ECO:0000256" key="2">
    <source>
        <dbReference type="SAM" id="MobiDB-lite"/>
    </source>
</evidence>
<dbReference type="SUPFAM" id="SSF53335">
    <property type="entry name" value="S-adenosyl-L-methionine-dependent methyltransferases"/>
    <property type="match status" value="1"/>
</dbReference>
<dbReference type="InterPro" id="IPR014001">
    <property type="entry name" value="Helicase_ATP-bd"/>
</dbReference>
<protein>
    <submittedName>
        <fullName evidence="4">Helicase conserved C-terminal domain protein</fullName>
    </submittedName>
</protein>
<dbReference type="SMART" id="SM00487">
    <property type="entry name" value="DEXDc"/>
    <property type="match status" value="1"/>
</dbReference>
<keyword evidence="4" id="KW-0547">Nucleotide-binding</keyword>
<dbReference type="InterPro" id="IPR027417">
    <property type="entry name" value="P-loop_NTPase"/>
</dbReference>
<dbReference type="InterPro" id="IPR001650">
    <property type="entry name" value="Helicase_C-like"/>
</dbReference>
<sequence>MNSPYNFHNLPQTKGIKTQLQKNIRAVKLLQQLQRENRKPTEDERHQLAAFVGWGTVASAINRDTLELLPDNDLNTDNAFQTPQNIIEAIWSVLENLGFKSGRILEPASNIGSFPGLQPSDYRHQSEWVLIEIDPIASAIARHLHPDAIVYGSSTSTKIGFQHVELPANSFDLIISNFPFGTTAPFDPKYNPIVSNLHNYFWAKSWDALRNGGMIAAITSTGTLDSTPEFCHYLASLGAKLIGAVRLPNNAFKSANTSVTADLIILQKSDPPQEITQWGETVDSPLTNSTGKPIPINRYFQDHPERVLGTLTHCKLYGSDRVAVAPDSRPLKSAIIDAFRSCPSTYQPAPVSTQTLQSLLPPLECIGEDPYRYLFVEGNVHQYIPNQGLVKVTQHEHHIADALRLKHTLDRLIQAEINNSSDMETLRQQLNLHHDEFIIKYGRLLNRKDHPNTLEVIADDSELVAMCYALEAEIPVTVNSNTGKIEAVRYKNADIFHERVSGCLRKQQRQISSPLDAVWECLERKGYLDIQYISILVNQTPAETITALKNISTPQGKQSLIFYNPSTNQWVLRDAYLSGNTRTKLQTLRTLKQTDPNTYQQFQLHDNEAELTRQDANGQYLHLSPYLLPPASTEIRAEIAHRLKVQSDIDSHLDANVWIDTGLGAPWIEPQAIQEFIAHLLNIHPTEVQCHHIPPLALWSLRGSSTCLEAATTSEWASMGCHGEGRRSVLWLIEQSLNKRLINVQVKDSTKQIDPEKSRQATDAAIAAAQRLETYFTTWLWSDLERAYHLTVKYNQLYPLPKKRHWDGSYLSLPDSNSSITLKPHQNAAIARAIQSKRLFCLHECGTGKTFTMCAAAYEAQRLGLASKPILVVQNSTLSQVVSAFKTLYPNAKLLIADEFNWQEKNKLIAKIQTGRYHAIILTHSQFFAIPISATTKINYIREQLDILQRYIADVKNEDPSLCLELQRQTDSLTEQLEELELFDQLRSQESNVLAWQQRVKSLMEKGILSISQKGTLNYTKKRHSTTQKTLDKKRDSLERSVEKATHYYSRNIININWEDLGCDWIWLDEIHCAKNIQFASKAARSIAGITNTDTQRSLNTLLKYNTLFEQGGFIGGGTGSWPSNSISEMYNLMRLFAPDSLHDTDCSHFDAWISQYGSVTTALEFISTGGIKPKTRITGFKNLWELMSDISRFTSFATAETAGILRPELRRYTITIPMNSTQVALTERIKHWFQLWLNKTPVSYIRDGKVIEHNPLTLTSLGSLGSIDPRLVEPDAPAATDTKLNRLIHNVWWIWRTTTSVKGTQIIFCDAGVPKGKGIFDCFNLIRDHLVALGIPQKEVAIIHEYKSASQRFDLFQQVNTGAVRVVMVTTEMGGTGADMPVRCIAMHHADTPWTPASLIQRRSRGHRQGNLWPICYEFFYGTSGTGNSPGFDAFKLNRVRIKAEMAYQFLSGEMLARHCEDIGDDAAHYLLASALLSGNGKALEHAKVCDRIRHLEADLSSLHTKLATDLLTLKSLPDEVERLNALIQAATVDQNIAQNSLQTTYRIKNQKYSAQEAGAALMQAIYDIIYTQPCQPQDIGTIGSFSLCAHAKGNEAIVQLGGSTDQGYRAYYDLVEKWNTGKGLLTATQKTLKAIAQGDYLEQIVAQFKKLQNGQQELPQRVRHLTELVEDIQHQLAPLKTQQATLKTELLSHQHDGTQAQRPTTRTINPPTRAPYHGANSKVVEYIRTLEEPSTTDTNSQEVTWIDAISEAVPIVQLKLQQLQPQLNSTPSPNPINFQALIPLQPLQPTECNQLPLF</sequence>